<evidence type="ECO:0000313" key="3">
    <source>
        <dbReference type="Proteomes" id="UP000070224"/>
    </source>
</evidence>
<accession>A0A134BAG3</accession>
<keyword evidence="3" id="KW-1185">Reference proteome</keyword>
<keyword evidence="1" id="KW-0732">Signal</keyword>
<organism evidence="2 3">
    <name type="scientific">Porphyromonas somerae</name>
    <dbReference type="NCBI Taxonomy" id="322095"/>
    <lineage>
        <taxon>Bacteria</taxon>
        <taxon>Pseudomonadati</taxon>
        <taxon>Bacteroidota</taxon>
        <taxon>Bacteroidia</taxon>
        <taxon>Bacteroidales</taxon>
        <taxon>Porphyromonadaceae</taxon>
        <taxon>Porphyromonas</taxon>
    </lineage>
</organism>
<reference evidence="3" key="1">
    <citation type="submission" date="2016-01" db="EMBL/GenBank/DDBJ databases">
        <authorList>
            <person name="Mitreva M."/>
            <person name="Pepin K.H."/>
            <person name="Mihindukulasuriya K.A."/>
            <person name="Fulton R."/>
            <person name="Fronick C."/>
            <person name="O'Laughlin M."/>
            <person name="Miner T."/>
            <person name="Herter B."/>
            <person name="Rosa B.A."/>
            <person name="Cordes M."/>
            <person name="Tomlinson C."/>
            <person name="Wollam A."/>
            <person name="Palsikar V.B."/>
            <person name="Mardis E.R."/>
            <person name="Wilson R.K."/>
        </authorList>
    </citation>
    <scope>NUCLEOTIDE SEQUENCE [LARGE SCALE GENOMIC DNA]</scope>
    <source>
        <strain evidence="3">KA00683</strain>
    </source>
</reference>
<feature type="chain" id="PRO_5007462502" description="Lipocalin-like domain-containing protein" evidence="1">
    <location>
        <begin position="23"/>
        <end position="150"/>
    </location>
</feature>
<evidence type="ECO:0008006" key="4">
    <source>
        <dbReference type="Google" id="ProtNLM"/>
    </source>
</evidence>
<dbReference type="STRING" id="322095.HMPREF3185_00763"/>
<protein>
    <recommendedName>
        <fullName evidence="4">Lipocalin-like domain-containing protein</fullName>
    </recommendedName>
</protein>
<comment type="caution">
    <text evidence="2">The sequence shown here is derived from an EMBL/GenBank/DDBJ whole genome shotgun (WGS) entry which is preliminary data.</text>
</comment>
<dbReference type="PROSITE" id="PS51257">
    <property type="entry name" value="PROKAR_LIPOPROTEIN"/>
    <property type="match status" value="1"/>
</dbReference>
<dbReference type="InterPro" id="IPR007298">
    <property type="entry name" value="Cu-R_lipoprotein_NlpE"/>
</dbReference>
<dbReference type="Gene3D" id="2.40.128.640">
    <property type="match status" value="1"/>
</dbReference>
<dbReference type="EMBL" id="LSDK01000054">
    <property type="protein sequence ID" value="KXB76896.1"/>
    <property type="molecule type" value="Genomic_DNA"/>
</dbReference>
<gene>
    <name evidence="2" type="ORF">HMPREF3185_00763</name>
</gene>
<dbReference type="Proteomes" id="UP000070224">
    <property type="component" value="Unassembled WGS sequence"/>
</dbReference>
<dbReference type="RefSeq" id="WP_060935187.1">
    <property type="nucleotide sequence ID" value="NZ_KQ960435.1"/>
</dbReference>
<feature type="signal peptide" evidence="1">
    <location>
        <begin position="1"/>
        <end position="22"/>
    </location>
</feature>
<sequence length="150" mass="15637">MKKVFVSFAVLALALASCQGNTEASKSDSLNQDSVAAAVVDSTANVANEAALGTYEGTIPGADGSVKTTIVLNADGTYSKHEEFSKAGAEPIDENGTYKLAADGLLTLITPSSNLETYYKVGEGKITLLDQTTKQLPEGELAAQYDLAKK</sequence>
<dbReference type="OrthoDB" id="5348860at2"/>
<dbReference type="PATRIC" id="fig|322095.3.peg.754"/>
<dbReference type="Pfam" id="PF04170">
    <property type="entry name" value="NlpE"/>
    <property type="match status" value="1"/>
</dbReference>
<dbReference type="AlphaFoldDB" id="A0A134BAG3"/>
<evidence type="ECO:0000313" key="2">
    <source>
        <dbReference type="EMBL" id="KXB76896.1"/>
    </source>
</evidence>
<name>A0A134BAG3_9PORP</name>
<evidence type="ECO:0000256" key="1">
    <source>
        <dbReference type="SAM" id="SignalP"/>
    </source>
</evidence>
<proteinExistence type="predicted"/>